<evidence type="ECO:0000313" key="2">
    <source>
        <dbReference type="Proteomes" id="UP000574390"/>
    </source>
</evidence>
<comment type="caution">
    <text evidence="1">The sequence shown here is derived from an EMBL/GenBank/DDBJ whole genome shotgun (WGS) entry which is preliminary data.</text>
</comment>
<proteinExistence type="predicted"/>
<feature type="non-terminal residue" evidence="1">
    <location>
        <position position="116"/>
    </location>
</feature>
<dbReference type="Proteomes" id="UP000574390">
    <property type="component" value="Unassembled WGS sequence"/>
</dbReference>
<gene>
    <name evidence="1" type="ORF">FOZ62_015407</name>
</gene>
<dbReference type="AlphaFoldDB" id="A0A7J6Q535"/>
<accession>A0A7J6Q535</accession>
<reference evidence="1 2" key="1">
    <citation type="submission" date="2020-04" db="EMBL/GenBank/DDBJ databases">
        <title>Perkinsus olseni comparative genomics.</title>
        <authorList>
            <person name="Bogema D.R."/>
        </authorList>
    </citation>
    <scope>NUCLEOTIDE SEQUENCE [LARGE SCALE GENOMIC DNA]</scope>
    <source>
        <strain evidence="1">ATCC PRA-205</strain>
    </source>
</reference>
<name>A0A7J6Q535_PEROL</name>
<feature type="non-terminal residue" evidence="1">
    <location>
        <position position="1"/>
    </location>
</feature>
<evidence type="ECO:0000313" key="1">
    <source>
        <dbReference type="EMBL" id="KAF4703373.1"/>
    </source>
</evidence>
<organism evidence="1 2">
    <name type="scientific">Perkinsus olseni</name>
    <name type="common">Perkinsus atlanticus</name>
    <dbReference type="NCBI Taxonomy" id="32597"/>
    <lineage>
        <taxon>Eukaryota</taxon>
        <taxon>Sar</taxon>
        <taxon>Alveolata</taxon>
        <taxon>Perkinsozoa</taxon>
        <taxon>Perkinsea</taxon>
        <taxon>Perkinsida</taxon>
        <taxon>Perkinsidae</taxon>
        <taxon>Perkinsus</taxon>
    </lineage>
</organism>
<protein>
    <submittedName>
        <fullName evidence="1">Uncharacterized protein</fullName>
    </submittedName>
</protein>
<dbReference type="EMBL" id="JABANM010032176">
    <property type="protein sequence ID" value="KAF4703373.1"/>
    <property type="molecule type" value="Genomic_DNA"/>
</dbReference>
<sequence length="116" mass="13160">HVIIRGDEDAADKMMGGKKEAYLFWGLGREPPRRPPSRTDGYKIIVPHLEDVAATAQTYEDRRPRVAILLQDLIPHKVVNESRDALVLDIKLPHHQLWTRVASIYLSGDIAPRCTL</sequence>